<keyword evidence="2 3" id="KW-0378">Hydrolase</keyword>
<dbReference type="Proteomes" id="UP001437256">
    <property type="component" value="Unassembled WGS sequence"/>
</dbReference>
<organism evidence="5 6">
    <name type="scientific">Marasmius tenuissimus</name>
    <dbReference type="NCBI Taxonomy" id="585030"/>
    <lineage>
        <taxon>Eukaryota</taxon>
        <taxon>Fungi</taxon>
        <taxon>Dikarya</taxon>
        <taxon>Basidiomycota</taxon>
        <taxon>Agaricomycotina</taxon>
        <taxon>Agaricomycetes</taxon>
        <taxon>Agaricomycetidae</taxon>
        <taxon>Agaricales</taxon>
        <taxon>Marasmiineae</taxon>
        <taxon>Marasmiaceae</taxon>
        <taxon>Marasmius</taxon>
    </lineage>
</organism>
<evidence type="ECO:0000256" key="1">
    <source>
        <dbReference type="ARBA" id="ARBA00005964"/>
    </source>
</evidence>
<comment type="similarity">
    <text evidence="1 3">Belongs to the type-B carboxylesterase/lipase family.</text>
</comment>
<dbReference type="InterPro" id="IPR050309">
    <property type="entry name" value="Type-B_Carboxylest/Lipase"/>
</dbReference>
<name>A0ABR2ZVL2_9AGAR</name>
<dbReference type="PANTHER" id="PTHR11559">
    <property type="entry name" value="CARBOXYLESTERASE"/>
    <property type="match status" value="1"/>
</dbReference>
<gene>
    <name evidence="5" type="ORF">AAF712_007213</name>
</gene>
<dbReference type="EC" id="3.1.1.-" evidence="3"/>
<keyword evidence="3" id="KW-0732">Signal</keyword>
<dbReference type="PROSITE" id="PS00122">
    <property type="entry name" value="CARBOXYLESTERASE_B_1"/>
    <property type="match status" value="1"/>
</dbReference>
<dbReference type="EMBL" id="JBBXMP010000043">
    <property type="protein sequence ID" value="KAL0065730.1"/>
    <property type="molecule type" value="Genomic_DNA"/>
</dbReference>
<keyword evidence="6" id="KW-1185">Reference proteome</keyword>
<feature type="domain" description="Carboxylesterase type B" evidence="4">
    <location>
        <begin position="146"/>
        <end position="466"/>
    </location>
</feature>
<evidence type="ECO:0000313" key="5">
    <source>
        <dbReference type="EMBL" id="KAL0065730.1"/>
    </source>
</evidence>
<dbReference type="InterPro" id="IPR002018">
    <property type="entry name" value="CarbesteraseB"/>
</dbReference>
<protein>
    <recommendedName>
        <fullName evidence="3">Carboxylic ester hydrolase</fullName>
        <ecNumber evidence="3">3.1.1.-</ecNumber>
    </recommendedName>
</protein>
<sequence length="502" mass="54721">MGFVVLRQVLLYSCIFINAVNSLSARQIAAPVVDLGYAQYQGVFDPNTNVTNYRGVRYAAPPTGDLRWKAPQPPANVSGIQQANSIPPSCFRASNGVSPTNPDLKTVDKRQTATGTEDCLFLNVAFPGTKVSSERLPTVVWIHGGGKLGFLSGNEVKKNGVLNAGLLDQNFALRWVREHISKFGGDPSKVTIWGESAGAGSVLQHVIAEGGQTDPPLFRGAITSSTFLPSQYNFNDTIPEKLYRQTVSQANCTSSSDTLACLRRTDANLLQTVNKNINAAGFFGTFVFVPVIDGTFIRQRVTEALRQGKVNGEALLAVTNTNEGVTFVNQTAPANVTSFARNLFPKFGPKEQAAVAQQYEGLGSQLDQVNLIMAEAIFICPTYPLMDAFRNRTFKGHFAIPPALHGADVNYYFPSGRTLPFNNTDFQKAFSQSFLSFVISLNPNAKFDPSNITPRWNHFSELRSEVVFNRTGDAADVHVATVDSNLLKRCSFWEGLATLTGQ</sequence>
<dbReference type="SUPFAM" id="SSF53474">
    <property type="entry name" value="alpha/beta-Hydrolases"/>
    <property type="match status" value="1"/>
</dbReference>
<dbReference type="InterPro" id="IPR029058">
    <property type="entry name" value="AB_hydrolase_fold"/>
</dbReference>
<evidence type="ECO:0000259" key="4">
    <source>
        <dbReference type="Pfam" id="PF00135"/>
    </source>
</evidence>
<reference evidence="5 6" key="1">
    <citation type="submission" date="2024-05" db="EMBL/GenBank/DDBJ databases">
        <title>A draft genome resource for the thread blight pathogen Marasmius tenuissimus strain MS-2.</title>
        <authorList>
            <person name="Yulfo-Soto G.E."/>
            <person name="Baruah I.K."/>
            <person name="Amoako-Attah I."/>
            <person name="Bukari Y."/>
            <person name="Meinhardt L.W."/>
            <person name="Bailey B.A."/>
            <person name="Cohen S.P."/>
        </authorList>
    </citation>
    <scope>NUCLEOTIDE SEQUENCE [LARGE SCALE GENOMIC DNA]</scope>
    <source>
        <strain evidence="5 6">MS-2</strain>
    </source>
</reference>
<dbReference type="InterPro" id="IPR019826">
    <property type="entry name" value="Carboxylesterase_B_AS"/>
</dbReference>
<comment type="caution">
    <text evidence="5">The sequence shown here is derived from an EMBL/GenBank/DDBJ whole genome shotgun (WGS) entry which is preliminary data.</text>
</comment>
<accession>A0ABR2ZVL2</accession>
<evidence type="ECO:0000256" key="3">
    <source>
        <dbReference type="RuleBase" id="RU361235"/>
    </source>
</evidence>
<evidence type="ECO:0000256" key="2">
    <source>
        <dbReference type="ARBA" id="ARBA00022801"/>
    </source>
</evidence>
<dbReference type="Gene3D" id="3.40.50.1820">
    <property type="entry name" value="alpha/beta hydrolase"/>
    <property type="match status" value="2"/>
</dbReference>
<proteinExistence type="inferred from homology"/>
<feature type="chain" id="PRO_5044972793" description="Carboxylic ester hydrolase" evidence="3">
    <location>
        <begin position="26"/>
        <end position="502"/>
    </location>
</feature>
<feature type="signal peptide" evidence="3">
    <location>
        <begin position="1"/>
        <end position="25"/>
    </location>
</feature>
<evidence type="ECO:0000313" key="6">
    <source>
        <dbReference type="Proteomes" id="UP001437256"/>
    </source>
</evidence>
<dbReference type="Pfam" id="PF00135">
    <property type="entry name" value="COesterase"/>
    <property type="match status" value="1"/>
</dbReference>